<keyword evidence="2" id="KW-0378">Hydrolase</keyword>
<dbReference type="Gene3D" id="1.10.3380.30">
    <property type="match status" value="1"/>
</dbReference>
<dbReference type="Pfam" id="PF08148">
    <property type="entry name" value="DSHCT"/>
    <property type="match status" value="1"/>
</dbReference>
<evidence type="ECO:0000256" key="4">
    <source>
        <dbReference type="ARBA" id="ARBA00022840"/>
    </source>
</evidence>
<organism evidence="6 7">
    <name type="scientific">Helicostylum pulchrum</name>
    <dbReference type="NCBI Taxonomy" id="562976"/>
    <lineage>
        <taxon>Eukaryota</taxon>
        <taxon>Fungi</taxon>
        <taxon>Fungi incertae sedis</taxon>
        <taxon>Mucoromycota</taxon>
        <taxon>Mucoromycotina</taxon>
        <taxon>Mucoromycetes</taxon>
        <taxon>Mucorales</taxon>
        <taxon>Mucorineae</taxon>
        <taxon>Mucoraceae</taxon>
        <taxon>Helicostylum</taxon>
    </lineage>
</organism>
<evidence type="ECO:0000313" key="6">
    <source>
        <dbReference type="EMBL" id="GAA5797789.1"/>
    </source>
</evidence>
<dbReference type="InterPro" id="IPR012961">
    <property type="entry name" value="Ski2/MTR4_C"/>
</dbReference>
<evidence type="ECO:0000256" key="1">
    <source>
        <dbReference type="ARBA" id="ARBA00022741"/>
    </source>
</evidence>
<dbReference type="EMBL" id="BAABUJ010000008">
    <property type="protein sequence ID" value="GAA5797789.1"/>
    <property type="molecule type" value="Genomic_DNA"/>
</dbReference>
<dbReference type="SMART" id="SM01142">
    <property type="entry name" value="DSHCT"/>
    <property type="match status" value="1"/>
</dbReference>
<evidence type="ECO:0000259" key="5">
    <source>
        <dbReference type="SMART" id="SM01142"/>
    </source>
</evidence>
<keyword evidence="1" id="KW-0547">Nucleotide-binding</keyword>
<accession>A0ABP9XSN4</accession>
<gene>
    <name evidence="6" type="ORF">HPULCUR_003184</name>
</gene>
<evidence type="ECO:0000256" key="3">
    <source>
        <dbReference type="ARBA" id="ARBA00022806"/>
    </source>
</evidence>
<evidence type="ECO:0000313" key="7">
    <source>
        <dbReference type="Proteomes" id="UP001476247"/>
    </source>
</evidence>
<keyword evidence="3" id="KW-0347">Helicase</keyword>
<feature type="domain" description="ATP-dependent RNA helicase Ski2/MTR4 C-terminal" evidence="5">
    <location>
        <begin position="2"/>
        <end position="150"/>
    </location>
</feature>
<comment type="caution">
    <text evidence="6">The sequence shown here is derived from an EMBL/GenBank/DDBJ whole genome shotgun (WGS) entry which is preliminary data.</text>
</comment>
<dbReference type="PANTHER" id="PTHR12131:SF7">
    <property type="entry name" value="EXOSOME RNA HELICASE MTR4"/>
    <property type="match status" value="1"/>
</dbReference>
<keyword evidence="7" id="KW-1185">Reference proteome</keyword>
<dbReference type="Proteomes" id="UP001476247">
    <property type="component" value="Unassembled WGS sequence"/>
</dbReference>
<proteinExistence type="predicted"/>
<sequence>MKGVFNDLSVDQAVALLSCFVFDEKVEAKAKLQEELSAPLRLMQETARRIVKVSNECKMNMEEQAYVDKFKPELMDVVFAWCQGAKFYQICKMTEVYEGSLIRIFRRLEELLRQMCSAAKSIGNSELENKFSEGINRIHRDIIFAASLYL</sequence>
<reference evidence="6 7" key="1">
    <citation type="submission" date="2024-04" db="EMBL/GenBank/DDBJ databases">
        <title>genome sequences of Mucor flavus KT1a and Helicostylum pulchrum KT1b strains isolation_sourced from the surface of a dry-aged beef.</title>
        <authorList>
            <person name="Toyotome T."/>
            <person name="Hosono M."/>
            <person name="Torimaru M."/>
            <person name="Fukuda K."/>
            <person name="Mikami N."/>
        </authorList>
    </citation>
    <scope>NUCLEOTIDE SEQUENCE [LARGE SCALE GENOMIC DNA]</scope>
    <source>
        <strain evidence="6 7">KT1b</strain>
    </source>
</reference>
<dbReference type="InterPro" id="IPR050699">
    <property type="entry name" value="RNA-DNA_Helicase"/>
</dbReference>
<evidence type="ECO:0000256" key="2">
    <source>
        <dbReference type="ARBA" id="ARBA00022801"/>
    </source>
</evidence>
<protein>
    <recommendedName>
        <fullName evidence="5">ATP-dependent RNA helicase Ski2/MTR4 C-terminal domain-containing protein</fullName>
    </recommendedName>
</protein>
<dbReference type="PANTHER" id="PTHR12131">
    <property type="entry name" value="ATP-DEPENDENT RNA AND DNA HELICASE"/>
    <property type="match status" value="1"/>
</dbReference>
<keyword evidence="4" id="KW-0067">ATP-binding</keyword>
<name>A0ABP9XSN4_9FUNG</name>